<reference evidence="3" key="3">
    <citation type="submission" date="2015-02" db="EMBL/GenBank/DDBJ databases">
        <title>Evolutionary Origins and Diversification of the Mycorrhizal Mutualists.</title>
        <authorList>
            <consortium name="DOE Joint Genome Institute"/>
            <consortium name="Mycorrhizal Genomics Consortium"/>
            <person name="Kohler A."/>
            <person name="Kuo A."/>
            <person name="Nagy L.G."/>
            <person name="Floudas D."/>
            <person name="Copeland A."/>
            <person name="Barry K.W."/>
            <person name="Cichocki N."/>
            <person name="Veneault-Fourrey C."/>
            <person name="LaButti K."/>
            <person name="Lindquist E.A."/>
            <person name="Lipzen A."/>
            <person name="Lundell T."/>
            <person name="Morin E."/>
            <person name="Murat C."/>
            <person name="Riley R."/>
            <person name="Ohm R."/>
            <person name="Sun H."/>
            <person name="Tunlid A."/>
            <person name="Henrissat B."/>
            <person name="Grigoriev I.V."/>
            <person name="Hibbett D.S."/>
            <person name="Martin F."/>
        </authorList>
    </citation>
    <scope>NUCLEOTIDE SEQUENCE</scope>
    <source>
        <strain evidence="3">F 1598</strain>
    </source>
</reference>
<accession>A0A0C3B134</accession>
<dbReference type="AlphaFoldDB" id="A0A0C3B134"/>
<dbReference type="Gene3D" id="3.60.40.10">
    <property type="entry name" value="PPM-type phosphatase domain"/>
    <property type="match status" value="1"/>
</dbReference>
<dbReference type="Pfam" id="PF00481">
    <property type="entry name" value="PP2C"/>
    <property type="match status" value="1"/>
</dbReference>
<evidence type="ECO:0000259" key="1">
    <source>
        <dbReference type="PROSITE" id="PS51746"/>
    </source>
</evidence>
<dbReference type="PROSITE" id="PS51746">
    <property type="entry name" value="PPM_2"/>
    <property type="match status" value="1"/>
</dbReference>
<keyword evidence="4" id="KW-1185">Reference proteome</keyword>
<dbReference type="OrthoDB" id="420076at2759"/>
<dbReference type="PANTHER" id="PTHR13832">
    <property type="entry name" value="PROTEIN PHOSPHATASE 2C"/>
    <property type="match status" value="1"/>
</dbReference>
<evidence type="ECO:0000313" key="3">
    <source>
        <dbReference type="EMBL" id="KIM79933.1"/>
    </source>
</evidence>
<dbReference type="GO" id="GO:0005739">
    <property type="term" value="C:mitochondrion"/>
    <property type="evidence" value="ECO:0007669"/>
    <property type="project" value="TreeGrafter"/>
</dbReference>
<reference evidence="3 4" key="1">
    <citation type="submission" date="2014-04" db="EMBL/GenBank/DDBJ databases">
        <authorList>
            <consortium name="DOE Joint Genome Institute"/>
            <person name="Kuo A."/>
            <person name="Tarkka M."/>
            <person name="Buscot F."/>
            <person name="Kohler A."/>
            <person name="Nagy L.G."/>
            <person name="Floudas D."/>
            <person name="Copeland A."/>
            <person name="Barry K.W."/>
            <person name="Cichocki N."/>
            <person name="Veneault-Fourrey C."/>
            <person name="LaButti K."/>
            <person name="Lindquist E.A."/>
            <person name="Lipzen A."/>
            <person name="Lundell T."/>
            <person name="Morin E."/>
            <person name="Murat C."/>
            <person name="Sun H."/>
            <person name="Tunlid A."/>
            <person name="Henrissat B."/>
            <person name="Grigoriev I.V."/>
            <person name="Hibbett D.S."/>
            <person name="Martin F."/>
            <person name="Nordberg H.P."/>
            <person name="Cantor M.N."/>
            <person name="Hua S.X."/>
        </authorList>
    </citation>
    <scope>NUCLEOTIDE SEQUENCE [LARGE SCALE GENOMIC DNA]</scope>
    <source>
        <strain evidence="3 4">F 1598</strain>
    </source>
</reference>
<dbReference type="SUPFAM" id="SSF81606">
    <property type="entry name" value="PP2C-like"/>
    <property type="match status" value="1"/>
</dbReference>
<dbReference type="FunCoup" id="A0A0C3B134">
    <property type="interactions" value="202"/>
</dbReference>
<dbReference type="SMART" id="SM00332">
    <property type="entry name" value="PP2Cc"/>
    <property type="match status" value="1"/>
</dbReference>
<name>A0A0C3B134_PILCF</name>
<dbReference type="EMBL" id="KN833095">
    <property type="protein sequence ID" value="KIM73053.1"/>
    <property type="molecule type" value="Genomic_DNA"/>
</dbReference>
<sequence length="395" mass="44002">MDSNDPNEDDHETITLSRPKGSAWSFFVVLDGHSGWETSTWLRENMITAVTSSLADLYNKHQASSESLLSAAWNLFGGSGQKTEKDRDAFTPPEKAIDDSIKDTFKHLDDVIVHQAVDRVIASTSKNAGINLLAPAYAGSCALLAFFDSRTRLLRIAVTGDSRAVLGRRKVDENGKVNYEVHVLSVDQDGNNELEIKRLNNSPEHPDEEVIKDGRVLGMGPSRAFGDARWKWPIATQKRLHREYLGRTIRDDVKTPPYLTAEPIITTTKVEKGDFLIMATDGLWECLQNEEAVGLVGAWLDRNSHRYQSEIKEEILERAALPVTLPEHDMTVRYAQWAAKKTFINTDTNVATHLARNALGGADTDLAKALLSMRAPRARTYRDDITAVVVFFRGG</sequence>
<dbReference type="STRING" id="765440.A0A0C3B134"/>
<dbReference type="InterPro" id="IPR001932">
    <property type="entry name" value="PPM-type_phosphatase-like_dom"/>
</dbReference>
<feature type="domain" description="PPM-type phosphatase" evidence="1">
    <location>
        <begin position="1"/>
        <end position="392"/>
    </location>
</feature>
<dbReference type="HOGENOM" id="CLU_021928_1_0_1"/>
<evidence type="ECO:0000313" key="4">
    <source>
        <dbReference type="Proteomes" id="UP000054166"/>
    </source>
</evidence>
<reference evidence="4" key="2">
    <citation type="submission" date="2015-01" db="EMBL/GenBank/DDBJ databases">
        <title>Evolutionary Origins and Diversification of the Mycorrhizal Mutualists.</title>
        <authorList>
            <consortium name="DOE Joint Genome Institute"/>
            <consortium name="Mycorrhizal Genomics Consortium"/>
            <person name="Kohler A."/>
            <person name="Kuo A."/>
            <person name="Nagy L.G."/>
            <person name="Floudas D."/>
            <person name="Copeland A."/>
            <person name="Barry K.W."/>
            <person name="Cichocki N."/>
            <person name="Veneault-Fourrey C."/>
            <person name="LaButti K."/>
            <person name="Lindquist E.A."/>
            <person name="Lipzen A."/>
            <person name="Lundell T."/>
            <person name="Morin E."/>
            <person name="Murat C."/>
            <person name="Riley R."/>
            <person name="Ohm R."/>
            <person name="Sun H."/>
            <person name="Tunlid A."/>
            <person name="Henrissat B."/>
            <person name="Grigoriev I.V."/>
            <person name="Hibbett D.S."/>
            <person name="Martin F."/>
        </authorList>
    </citation>
    <scope>NUCLEOTIDE SEQUENCE [LARGE SCALE GENOMIC DNA]</scope>
    <source>
        <strain evidence="2 4">F 1598</strain>
    </source>
</reference>
<evidence type="ECO:0000313" key="2">
    <source>
        <dbReference type="EMBL" id="KIM73053.1"/>
    </source>
</evidence>
<protein>
    <recommendedName>
        <fullName evidence="1">PPM-type phosphatase domain-containing protein</fullName>
    </recommendedName>
</protein>
<dbReference type="InterPro" id="IPR015655">
    <property type="entry name" value="PP2C"/>
</dbReference>
<proteinExistence type="predicted"/>
<dbReference type="EMBL" id="KN833006">
    <property type="protein sequence ID" value="KIM79933.1"/>
    <property type="molecule type" value="Genomic_DNA"/>
</dbReference>
<dbReference type="Proteomes" id="UP000054166">
    <property type="component" value="Unassembled WGS sequence"/>
</dbReference>
<dbReference type="GO" id="GO:0004741">
    <property type="term" value="F:[pyruvate dehydrogenase (acetyl-transferring)]-phosphatase activity"/>
    <property type="evidence" value="ECO:0007669"/>
    <property type="project" value="TreeGrafter"/>
</dbReference>
<dbReference type="PANTHER" id="PTHR13832:SF792">
    <property type="entry name" value="GM14286P"/>
    <property type="match status" value="1"/>
</dbReference>
<dbReference type="CDD" id="cd00143">
    <property type="entry name" value="PP2Cc"/>
    <property type="match status" value="1"/>
</dbReference>
<dbReference type="InterPro" id="IPR036457">
    <property type="entry name" value="PPM-type-like_dom_sf"/>
</dbReference>
<organism evidence="3 4">
    <name type="scientific">Piloderma croceum (strain F 1598)</name>
    <dbReference type="NCBI Taxonomy" id="765440"/>
    <lineage>
        <taxon>Eukaryota</taxon>
        <taxon>Fungi</taxon>
        <taxon>Dikarya</taxon>
        <taxon>Basidiomycota</taxon>
        <taxon>Agaricomycotina</taxon>
        <taxon>Agaricomycetes</taxon>
        <taxon>Agaricomycetidae</taxon>
        <taxon>Atheliales</taxon>
        <taxon>Atheliaceae</taxon>
        <taxon>Piloderma</taxon>
    </lineage>
</organism>
<gene>
    <name evidence="3" type="ORF">PILCRDRAFT_98029</name>
    <name evidence="2" type="ORF">PILCRDRAFT_99349</name>
</gene>